<gene>
    <name evidence="2" type="ORF">MNBD_GAMMA20-1938</name>
</gene>
<keyword evidence="1" id="KW-0472">Membrane</keyword>
<name>A0A3B0ZZ30_9ZZZZ</name>
<feature type="transmembrane region" description="Helical" evidence="1">
    <location>
        <begin position="77"/>
        <end position="96"/>
    </location>
</feature>
<feature type="transmembrane region" description="Helical" evidence="1">
    <location>
        <begin position="298"/>
        <end position="322"/>
    </location>
</feature>
<sequence length="419" mass="48583">MRQALSPHFYVSATLLVTAGSLFLFHLLGLEWGYIFLPVLALAVLYGLVYFIRQCRRGGLYHIDGNIEPAQLLRRAIARYLVWLVVLYGGYQFYLFTPWYNNWQHQTTQQLFADFLHIYLWAGIPYFALTLTFKASRREDFYDPAIRMLHVLRQIGRQLWQRLRHGNDHTPLLRVLHRPYNRKVFLNLVMRAYFLPVMVEQVGPASVNTLQSLYAGLDGSQIMSWVLAGIAMLWLMDILNASVAYAMESRWLENRSRSIDLTLGGWLVCLSSYPPLNEATGTLFAFAPFVATGQPDDLVYVSIGLLYALKIAEALLLGVHIYTDVSLGPSVANITLKKLQTRGMYGFIRHPGTVTKLLFWLLQSAFYRQFWTARFLFGYLGWGTLYVLRALTEERHLSKFAEYREYRKKVKYRFIPGIW</sequence>
<organism evidence="2">
    <name type="scientific">hydrothermal vent metagenome</name>
    <dbReference type="NCBI Taxonomy" id="652676"/>
    <lineage>
        <taxon>unclassified sequences</taxon>
        <taxon>metagenomes</taxon>
        <taxon>ecological metagenomes</taxon>
    </lineage>
</organism>
<accession>A0A3B0ZZ30</accession>
<feature type="transmembrane region" description="Helical" evidence="1">
    <location>
        <begin position="222"/>
        <end position="246"/>
    </location>
</feature>
<feature type="transmembrane region" description="Helical" evidence="1">
    <location>
        <begin position="184"/>
        <end position="202"/>
    </location>
</feature>
<feature type="transmembrane region" description="Helical" evidence="1">
    <location>
        <begin position="116"/>
        <end position="133"/>
    </location>
</feature>
<evidence type="ECO:0000256" key="1">
    <source>
        <dbReference type="SAM" id="Phobius"/>
    </source>
</evidence>
<keyword evidence="1" id="KW-1133">Transmembrane helix</keyword>
<reference evidence="2" key="1">
    <citation type="submission" date="2018-06" db="EMBL/GenBank/DDBJ databases">
        <authorList>
            <person name="Zhirakovskaya E."/>
        </authorList>
    </citation>
    <scope>NUCLEOTIDE SEQUENCE</scope>
</reference>
<dbReference type="EMBL" id="UOFU01000004">
    <property type="protein sequence ID" value="VAW92702.1"/>
    <property type="molecule type" value="Genomic_DNA"/>
</dbReference>
<feature type="transmembrane region" description="Helical" evidence="1">
    <location>
        <begin position="34"/>
        <end position="52"/>
    </location>
</feature>
<feature type="transmembrane region" description="Helical" evidence="1">
    <location>
        <begin position="369"/>
        <end position="388"/>
    </location>
</feature>
<dbReference type="AlphaFoldDB" id="A0A3B0ZZ30"/>
<dbReference type="Gene3D" id="1.20.120.1630">
    <property type="match status" value="1"/>
</dbReference>
<evidence type="ECO:0008006" key="3">
    <source>
        <dbReference type="Google" id="ProtNLM"/>
    </source>
</evidence>
<feature type="transmembrane region" description="Helical" evidence="1">
    <location>
        <begin position="9"/>
        <end position="28"/>
    </location>
</feature>
<protein>
    <recommendedName>
        <fullName evidence="3">DUF1295 domain-containing protein</fullName>
    </recommendedName>
</protein>
<proteinExistence type="predicted"/>
<evidence type="ECO:0000313" key="2">
    <source>
        <dbReference type="EMBL" id="VAW92702.1"/>
    </source>
</evidence>
<keyword evidence="1" id="KW-0812">Transmembrane</keyword>